<dbReference type="PRINTS" id="PR00095">
    <property type="entry name" value="ANTSNTHASEI"/>
</dbReference>
<sequence>MIYPILSEYQELIKEYSVIPVVKEIPGDIDTPITLFNKLCKDQVSFLLESVEVGNKWGRYSFIGRKPHLTIKGSDNKLFLENKDGVEVISGKYLDCLRDIFKKYQMPKNDGLPDFVGGGVGYIAYDVIRDYERLLLVNEDNMELPDIHLLVMEEIIVYDHMRQKILIIINDFVKDNNNSYEQSIQRIDKVEEEIHSAKVYFKKGVVQQSSSYISNETKSSYMEKVEKAKDYIRKGDIFQVVLSQRLEIETNTDPLEFYRLLRSLNPSPYMYYFEFMDYQVVGSSPELLVKLKDNNIETCPIAGTRPRGNDNVEDDKFADDLLNDEKEKAEHLMLLDLARNDIGKLSEFGSVELTHFMEVQRYSHVMHIVSNVIGKLHSKYDMFDVLISSLPAGTVSGAPKVRAMEIIDELENKKRGIYAGSIGYFGFNGNMDMCITIRTVIFHNNKAVLQAGAGIVADSIPESEYEETLKKAGAMLEALKLGGI</sequence>
<comment type="caution">
    <text evidence="18">The sequence shown here is derived from an EMBL/GenBank/DDBJ whole genome shotgun (WGS) entry which is preliminary data.</text>
</comment>
<evidence type="ECO:0000256" key="9">
    <source>
        <dbReference type="ARBA" id="ARBA00022822"/>
    </source>
</evidence>
<dbReference type="SUPFAM" id="SSF56322">
    <property type="entry name" value="ADC synthase"/>
    <property type="match status" value="1"/>
</dbReference>
<evidence type="ECO:0000256" key="7">
    <source>
        <dbReference type="ARBA" id="ARBA00022605"/>
    </source>
</evidence>
<evidence type="ECO:0000256" key="12">
    <source>
        <dbReference type="ARBA" id="ARBA00023239"/>
    </source>
</evidence>
<dbReference type="InterPro" id="IPR015890">
    <property type="entry name" value="Chorismate_C"/>
</dbReference>
<keyword evidence="7 15" id="KW-0028">Amino-acid biosynthesis</keyword>
<reference evidence="18 19" key="1">
    <citation type="submission" date="2019-10" db="EMBL/GenBank/DDBJ databases">
        <title>Alkalibaculum tamaniensis sp.nov., a new alkaliphilic acetogen, isolated on methoxylated aromatics from a mud volcano.</title>
        <authorList>
            <person name="Khomyakova M.A."/>
            <person name="Merkel A.Y."/>
            <person name="Bonch-Osmolovskaya E.A."/>
            <person name="Slobodkin A.I."/>
        </authorList>
    </citation>
    <scope>NUCLEOTIDE SEQUENCE [LARGE SCALE GENOMIC DNA]</scope>
    <source>
        <strain evidence="18 19">M08DMB</strain>
    </source>
</reference>
<comment type="catalytic activity">
    <reaction evidence="14 15">
        <text>chorismate + L-glutamine = anthranilate + pyruvate + L-glutamate + H(+)</text>
        <dbReference type="Rhea" id="RHEA:21732"/>
        <dbReference type="ChEBI" id="CHEBI:15361"/>
        <dbReference type="ChEBI" id="CHEBI:15378"/>
        <dbReference type="ChEBI" id="CHEBI:16567"/>
        <dbReference type="ChEBI" id="CHEBI:29748"/>
        <dbReference type="ChEBI" id="CHEBI:29985"/>
        <dbReference type="ChEBI" id="CHEBI:58359"/>
        <dbReference type="EC" id="4.1.3.27"/>
    </reaction>
</comment>
<dbReference type="Pfam" id="PF00425">
    <property type="entry name" value="Chorismate_bind"/>
    <property type="match status" value="1"/>
</dbReference>
<evidence type="ECO:0000256" key="8">
    <source>
        <dbReference type="ARBA" id="ARBA00022723"/>
    </source>
</evidence>
<comment type="function">
    <text evidence="13 15">Part of a heterotetrameric complex that catalyzes the two-step biosynthesis of anthranilate, an intermediate in the biosynthesis of L-tryptophan. In the first step, the glutamine-binding beta subunit (TrpG) of anthranilate synthase (AS) provides the glutamine amidotransferase activity which generates ammonia as a substrate that, along with chorismate, is used in the second step, catalyzed by the large alpha subunit of AS (TrpE) to produce anthranilate. In the absence of TrpG, TrpE can synthesize anthranilate directly from chorismate and high concentrations of ammonia.</text>
</comment>
<dbReference type="Proteomes" id="UP000440004">
    <property type="component" value="Unassembled WGS sequence"/>
</dbReference>
<name>A0A6A7KBD8_9FIRM</name>
<feature type="domain" description="Anthranilate synthase component I N-terminal" evidence="17">
    <location>
        <begin position="28"/>
        <end position="166"/>
    </location>
</feature>
<comment type="similarity">
    <text evidence="3 15">Belongs to the anthranilate synthase component I family.</text>
</comment>
<dbReference type="InterPro" id="IPR005256">
    <property type="entry name" value="Anth_synth_I_PabB"/>
</dbReference>
<protein>
    <recommendedName>
        <fullName evidence="6 15">Anthranilate synthase component 1</fullName>
        <ecNumber evidence="5 15">4.1.3.27</ecNumber>
    </recommendedName>
</protein>
<dbReference type="PANTHER" id="PTHR11236">
    <property type="entry name" value="AMINOBENZOATE/ANTHRANILATE SYNTHASE"/>
    <property type="match status" value="1"/>
</dbReference>
<dbReference type="InterPro" id="IPR006805">
    <property type="entry name" value="Anth_synth_I_N"/>
</dbReference>
<keyword evidence="10 15" id="KW-0460">Magnesium</keyword>
<dbReference type="NCBIfam" id="TIGR00564">
    <property type="entry name" value="trpE_most"/>
    <property type="match status" value="1"/>
</dbReference>
<dbReference type="GO" id="GO:0000162">
    <property type="term" value="P:L-tryptophan biosynthetic process"/>
    <property type="evidence" value="ECO:0007669"/>
    <property type="project" value="UniProtKB-UniPathway"/>
</dbReference>
<evidence type="ECO:0000256" key="14">
    <source>
        <dbReference type="ARBA" id="ARBA00047683"/>
    </source>
</evidence>
<evidence type="ECO:0000259" key="16">
    <source>
        <dbReference type="Pfam" id="PF00425"/>
    </source>
</evidence>
<comment type="cofactor">
    <cofactor evidence="1 15">
        <name>Mg(2+)</name>
        <dbReference type="ChEBI" id="CHEBI:18420"/>
    </cofactor>
</comment>
<comment type="subunit">
    <text evidence="4 15">Heterotetramer consisting of two non-identical subunits: a beta subunit (TrpG) and a large alpha subunit (TrpE).</text>
</comment>
<evidence type="ECO:0000259" key="17">
    <source>
        <dbReference type="Pfam" id="PF04715"/>
    </source>
</evidence>
<comment type="pathway">
    <text evidence="2 15">Amino-acid biosynthesis; L-tryptophan biosynthesis; L-tryptophan from chorismate: step 1/5.</text>
</comment>
<dbReference type="PANTHER" id="PTHR11236:SF48">
    <property type="entry name" value="ISOCHORISMATE SYNTHASE MENF"/>
    <property type="match status" value="1"/>
</dbReference>
<dbReference type="AlphaFoldDB" id="A0A6A7KBD8"/>
<dbReference type="InterPro" id="IPR019999">
    <property type="entry name" value="Anth_synth_I-like"/>
</dbReference>
<organism evidence="18 19">
    <name type="scientific">Alkalibaculum sporogenes</name>
    <dbReference type="NCBI Taxonomy" id="2655001"/>
    <lineage>
        <taxon>Bacteria</taxon>
        <taxon>Bacillati</taxon>
        <taxon>Bacillota</taxon>
        <taxon>Clostridia</taxon>
        <taxon>Eubacteriales</taxon>
        <taxon>Eubacteriaceae</taxon>
        <taxon>Alkalibaculum</taxon>
    </lineage>
</organism>
<dbReference type="GO" id="GO:0004049">
    <property type="term" value="F:anthranilate synthase activity"/>
    <property type="evidence" value="ECO:0007669"/>
    <property type="project" value="UniProtKB-EC"/>
</dbReference>
<keyword evidence="11 15" id="KW-0057">Aromatic amino acid biosynthesis</keyword>
<accession>A0A6A7KBD8</accession>
<proteinExistence type="inferred from homology"/>
<evidence type="ECO:0000256" key="1">
    <source>
        <dbReference type="ARBA" id="ARBA00001946"/>
    </source>
</evidence>
<dbReference type="UniPathway" id="UPA00035">
    <property type="reaction ID" value="UER00040"/>
</dbReference>
<evidence type="ECO:0000313" key="19">
    <source>
        <dbReference type="Proteomes" id="UP000440004"/>
    </source>
</evidence>
<keyword evidence="9 15" id="KW-0822">Tryptophan biosynthesis</keyword>
<keyword evidence="19" id="KW-1185">Reference proteome</keyword>
<dbReference type="Gene3D" id="3.60.120.10">
    <property type="entry name" value="Anthranilate synthase"/>
    <property type="match status" value="1"/>
</dbReference>
<dbReference type="EC" id="4.1.3.27" evidence="5 15"/>
<dbReference type="InterPro" id="IPR005801">
    <property type="entry name" value="ADC_synthase"/>
</dbReference>
<evidence type="ECO:0000256" key="2">
    <source>
        <dbReference type="ARBA" id="ARBA00004873"/>
    </source>
</evidence>
<gene>
    <name evidence="15 18" type="primary">trpE</name>
    <name evidence="18" type="ORF">GC105_13045</name>
</gene>
<dbReference type="EMBL" id="WHNX01000024">
    <property type="protein sequence ID" value="MPW26716.1"/>
    <property type="molecule type" value="Genomic_DNA"/>
</dbReference>
<evidence type="ECO:0000256" key="15">
    <source>
        <dbReference type="RuleBase" id="RU364045"/>
    </source>
</evidence>
<dbReference type="RefSeq" id="WP_152805530.1">
    <property type="nucleotide sequence ID" value="NZ_WHNX01000024.1"/>
</dbReference>
<evidence type="ECO:0000256" key="11">
    <source>
        <dbReference type="ARBA" id="ARBA00023141"/>
    </source>
</evidence>
<keyword evidence="12 15" id="KW-0456">Lyase</keyword>
<evidence type="ECO:0000256" key="5">
    <source>
        <dbReference type="ARBA" id="ARBA00012266"/>
    </source>
</evidence>
<feature type="domain" description="Chorismate-utilising enzyme C-terminal" evidence="16">
    <location>
        <begin position="218"/>
        <end position="471"/>
    </location>
</feature>
<keyword evidence="8 15" id="KW-0479">Metal-binding</keyword>
<evidence type="ECO:0000256" key="13">
    <source>
        <dbReference type="ARBA" id="ARBA00025634"/>
    </source>
</evidence>
<evidence type="ECO:0000313" key="18">
    <source>
        <dbReference type="EMBL" id="MPW26716.1"/>
    </source>
</evidence>
<evidence type="ECO:0000256" key="3">
    <source>
        <dbReference type="ARBA" id="ARBA00009562"/>
    </source>
</evidence>
<dbReference type="Pfam" id="PF04715">
    <property type="entry name" value="Anth_synt_I_N"/>
    <property type="match status" value="1"/>
</dbReference>
<evidence type="ECO:0000256" key="6">
    <source>
        <dbReference type="ARBA" id="ARBA00020653"/>
    </source>
</evidence>
<dbReference type="GO" id="GO:0046872">
    <property type="term" value="F:metal ion binding"/>
    <property type="evidence" value="ECO:0007669"/>
    <property type="project" value="UniProtKB-KW"/>
</dbReference>
<evidence type="ECO:0000256" key="10">
    <source>
        <dbReference type="ARBA" id="ARBA00022842"/>
    </source>
</evidence>
<evidence type="ECO:0000256" key="4">
    <source>
        <dbReference type="ARBA" id="ARBA00011575"/>
    </source>
</evidence>